<feature type="compositionally biased region" description="Basic and acidic residues" evidence="1">
    <location>
        <begin position="492"/>
        <end position="520"/>
    </location>
</feature>
<protein>
    <submittedName>
        <fullName evidence="2">Uncharacterized protein</fullName>
    </submittedName>
</protein>
<comment type="caution">
    <text evidence="2">The sequence shown here is derived from an EMBL/GenBank/DDBJ whole genome shotgun (WGS) entry which is preliminary data.</text>
</comment>
<name>S8AF67_DACHA</name>
<dbReference type="OMA" id="WHGIDEL"/>
<accession>S8AF67</accession>
<reference evidence="3" key="2">
    <citation type="submission" date="2013-04" db="EMBL/GenBank/DDBJ databases">
        <title>Genomic mechanisms accounting for the adaptation to parasitism in nematode-trapping fungi.</title>
        <authorList>
            <person name="Ahren D.G."/>
        </authorList>
    </citation>
    <scope>NUCLEOTIDE SEQUENCE [LARGE SCALE GENOMIC DNA]</scope>
    <source>
        <strain evidence="3">CBS 200.50</strain>
    </source>
</reference>
<feature type="compositionally biased region" description="Basic and acidic residues" evidence="1">
    <location>
        <begin position="669"/>
        <end position="693"/>
    </location>
</feature>
<dbReference type="AlphaFoldDB" id="S8AF67"/>
<feature type="compositionally biased region" description="Polar residues" evidence="1">
    <location>
        <begin position="287"/>
        <end position="297"/>
    </location>
</feature>
<feature type="compositionally biased region" description="Low complexity" evidence="1">
    <location>
        <begin position="558"/>
        <end position="567"/>
    </location>
</feature>
<feature type="compositionally biased region" description="Basic and acidic residues" evidence="1">
    <location>
        <begin position="396"/>
        <end position="412"/>
    </location>
</feature>
<feature type="compositionally biased region" description="Basic and acidic residues" evidence="1">
    <location>
        <begin position="448"/>
        <end position="465"/>
    </location>
</feature>
<dbReference type="EMBL" id="AQGS01000238">
    <property type="protein sequence ID" value="EPS41559.1"/>
    <property type="molecule type" value="Genomic_DNA"/>
</dbReference>
<gene>
    <name evidence="2" type="ORF">H072_4588</name>
</gene>
<sequence length="693" mass="80489">MEGSTAEGDEPMRDIDAAAPIEKQAVDVSENDEEIDNDKLPWGQKQPKKIPLLEDIILPFPTPERMVKAEDRHHTVLANLKWMHKAQRAQQQERHIREIKEFQKELEKMIDWDSVRSVYPEGKGELKEYLGPIPNMSLNNPKRFLKPTPLDLLPAQYRSVIVQKDQLERLRIWKEKQKKKAKESSGMDVEEPEVSTLSIAELEYLVEDLMGEEIRKRKNEELELWMMQEDEKQTIYKTMHKEQKRAPLVDPDAQALNTAAKGKLPERRPDLPTLKTSSLVHQMEDVSLTSPRSTPNVASPREAAQSTETWKNIIPIPLSGSKTVDTPQIHERRFGTIDIPENRLHSVYDRRSPRREMSPIRRTSKEASEGNDIADSPRDSRNSSYTGQSMHAARRPSKDISREDQGQREPKIASEMGHGMPVEHIISEDVATFFPQHLSLQNAPGSRRSSEESRGERAQYNRHDFANPPRSRYRPDRRGSAGETYSESHSSGQDRRDRHSTSRRKSEQNLRSEHEYERSRSRSPTRRRRDRNEDSRRNNEPESRSAKQPWSIWVYPNSTSSKSSESTPARSANSEEVRRDSETGSRAEYAPSRDSDDFHGDRGRYRDREYEYDGDRRPVADGFANRSEFKDRDRSRDRNRGRRRGARRSAGRRRGGDFRPDFAPPTEPAAHRARERGRGWRRDYESYKPSYRD</sequence>
<feature type="compositionally biased region" description="Basic residues" evidence="1">
    <location>
        <begin position="639"/>
        <end position="653"/>
    </location>
</feature>
<feature type="compositionally biased region" description="Basic and acidic residues" evidence="1">
    <location>
        <begin position="627"/>
        <end position="638"/>
    </location>
</feature>
<dbReference type="HOGENOM" id="CLU_396907_0_0_1"/>
<feature type="compositionally biased region" description="Basic and acidic residues" evidence="1">
    <location>
        <begin position="345"/>
        <end position="368"/>
    </location>
</feature>
<dbReference type="Proteomes" id="UP000015100">
    <property type="component" value="Unassembled WGS sequence"/>
</dbReference>
<feature type="region of interest" description="Disordered" evidence="1">
    <location>
        <begin position="259"/>
        <end position="312"/>
    </location>
</feature>
<reference evidence="2 3" key="1">
    <citation type="journal article" date="2013" name="PLoS Genet.">
        <title>Genomic mechanisms accounting for the adaptation to parasitism in nematode-trapping fungi.</title>
        <authorList>
            <person name="Meerupati T."/>
            <person name="Andersson K.M."/>
            <person name="Friman E."/>
            <person name="Kumar D."/>
            <person name="Tunlid A."/>
            <person name="Ahren D."/>
        </authorList>
    </citation>
    <scope>NUCLEOTIDE SEQUENCE [LARGE SCALE GENOMIC DNA]</scope>
    <source>
        <strain evidence="2 3">CBS 200.50</strain>
    </source>
</reference>
<feature type="region of interest" description="Disordered" evidence="1">
    <location>
        <begin position="345"/>
        <end position="693"/>
    </location>
</feature>
<feature type="compositionally biased region" description="Basic and acidic residues" evidence="1">
    <location>
        <begin position="530"/>
        <end position="545"/>
    </location>
</feature>
<proteinExistence type="predicted"/>
<evidence type="ECO:0000313" key="2">
    <source>
        <dbReference type="EMBL" id="EPS41559.1"/>
    </source>
</evidence>
<feature type="region of interest" description="Disordered" evidence="1">
    <location>
        <begin position="1"/>
        <end position="44"/>
    </location>
</feature>
<evidence type="ECO:0000313" key="3">
    <source>
        <dbReference type="Proteomes" id="UP000015100"/>
    </source>
</evidence>
<keyword evidence="3" id="KW-1185">Reference proteome</keyword>
<dbReference type="OrthoDB" id="5427050at2759"/>
<organism evidence="2 3">
    <name type="scientific">Dactylellina haptotyla (strain CBS 200.50)</name>
    <name type="common">Nematode-trapping fungus</name>
    <name type="synonym">Monacrosporium haptotylum</name>
    <dbReference type="NCBI Taxonomy" id="1284197"/>
    <lineage>
        <taxon>Eukaryota</taxon>
        <taxon>Fungi</taxon>
        <taxon>Dikarya</taxon>
        <taxon>Ascomycota</taxon>
        <taxon>Pezizomycotina</taxon>
        <taxon>Orbiliomycetes</taxon>
        <taxon>Orbiliales</taxon>
        <taxon>Orbiliaceae</taxon>
        <taxon>Dactylellina</taxon>
    </lineage>
</organism>
<evidence type="ECO:0000256" key="1">
    <source>
        <dbReference type="SAM" id="MobiDB-lite"/>
    </source>
</evidence>
<feature type="compositionally biased region" description="Basic and acidic residues" evidence="1">
    <location>
        <begin position="573"/>
        <end position="619"/>
    </location>
</feature>